<evidence type="ECO:0000313" key="1">
    <source>
        <dbReference type="EMBL" id="WLS79079.1"/>
    </source>
</evidence>
<dbReference type="PANTHER" id="PTHR13696">
    <property type="entry name" value="P-LOOP CONTAINING NUCLEOSIDE TRIPHOSPHATE HYDROLASE"/>
    <property type="match status" value="1"/>
</dbReference>
<organism evidence="1 2">
    <name type="scientific">Erwinia pyri</name>
    <dbReference type="NCBI Taxonomy" id="3062598"/>
    <lineage>
        <taxon>Bacteria</taxon>
        <taxon>Pseudomonadati</taxon>
        <taxon>Pseudomonadota</taxon>
        <taxon>Gammaproteobacteria</taxon>
        <taxon>Enterobacterales</taxon>
        <taxon>Erwiniaceae</taxon>
        <taxon>Erwinia</taxon>
    </lineage>
</organism>
<dbReference type="PANTHER" id="PTHR13696:SF99">
    <property type="entry name" value="COBYRINIC ACID AC-DIAMIDE SYNTHASE"/>
    <property type="match status" value="1"/>
</dbReference>
<dbReference type="AlphaFoldDB" id="A0AA50DJA1"/>
<dbReference type="KEGG" id="epi:Q3V30_00745"/>
<name>A0AA50DJA1_9GAMM</name>
<dbReference type="NCBIfam" id="TIGR03371">
    <property type="entry name" value="cellulose_yhjQ"/>
    <property type="match status" value="1"/>
</dbReference>
<dbReference type="Gene3D" id="3.40.50.300">
    <property type="entry name" value="P-loop containing nucleotide triphosphate hydrolases"/>
    <property type="match status" value="1"/>
</dbReference>
<dbReference type="Proteomes" id="UP001228139">
    <property type="component" value="Chromosome"/>
</dbReference>
<accession>A0AA50DJA1</accession>
<keyword evidence="2" id="KW-1185">Reference proteome</keyword>
<dbReference type="Pfam" id="PF06564">
    <property type="entry name" value="CBP_BcsQ"/>
    <property type="match status" value="1"/>
</dbReference>
<dbReference type="EMBL" id="CP132353">
    <property type="protein sequence ID" value="WLS79079.1"/>
    <property type="molecule type" value="Genomic_DNA"/>
</dbReference>
<proteinExistence type="predicted"/>
<dbReference type="InterPro" id="IPR050678">
    <property type="entry name" value="DNA_Partitioning_ATPase"/>
</dbReference>
<reference evidence="1 2" key="1">
    <citation type="submission" date="2023-07" db="EMBL/GenBank/DDBJ databases">
        <title>Pathogenic bacteria of pear tree diseases.</title>
        <authorList>
            <person name="Zhang Z."/>
            <person name="He L."/>
            <person name="Huang R."/>
        </authorList>
    </citation>
    <scope>NUCLEOTIDE SEQUENCE [LARGE SCALE GENOMIC DNA]</scope>
    <source>
        <strain evidence="1 2">DE2</strain>
    </source>
</reference>
<dbReference type="RefSeq" id="WP_306209530.1">
    <property type="nucleotide sequence ID" value="NZ_CP132353.1"/>
</dbReference>
<sequence length="243" mass="27106">MPVIALQGVRGGAGTTSLTAAFAWALQTQGESVVVADLSPDNQLRLHFNTRATHPRGWLRAALDDQPWQQSALRYATGLDFIPFGQINDRELMTFVSQPLAYGGHWAAHLAELRHSYRWILLDVPAGATPWTRSLLTLADRVISVVVPDANCHIRLHQQRFAAGNLFLLNQYSPLVNSQQDLHQLWLSTLDNLIPLSVHRDEAVAEALLNKQPFTEYRPQSLAAEEMMTFASWALINLRGIPA</sequence>
<gene>
    <name evidence="1" type="primary">bcsQ</name>
    <name evidence="1" type="ORF">Q3V30_00745</name>
</gene>
<dbReference type="InterPro" id="IPR017746">
    <property type="entry name" value="Cellulose_synthase_operon_BcsQ"/>
</dbReference>
<dbReference type="SUPFAM" id="SSF52540">
    <property type="entry name" value="P-loop containing nucleoside triphosphate hydrolases"/>
    <property type="match status" value="1"/>
</dbReference>
<evidence type="ECO:0000313" key="2">
    <source>
        <dbReference type="Proteomes" id="UP001228139"/>
    </source>
</evidence>
<dbReference type="InterPro" id="IPR027417">
    <property type="entry name" value="P-loop_NTPase"/>
</dbReference>
<protein>
    <submittedName>
        <fullName evidence="1">Cellulose biosynthesis protein BcsQ</fullName>
    </submittedName>
</protein>